<evidence type="ECO:0000256" key="5">
    <source>
        <dbReference type="ARBA" id="ARBA00022777"/>
    </source>
</evidence>
<dbReference type="InterPro" id="IPR003594">
    <property type="entry name" value="HATPase_dom"/>
</dbReference>
<dbReference type="InterPro" id="IPR036890">
    <property type="entry name" value="HATPase_C_sf"/>
</dbReference>
<dbReference type="Pfam" id="PF02518">
    <property type="entry name" value="HATPase_c"/>
    <property type="match status" value="1"/>
</dbReference>
<dbReference type="InterPro" id="IPR001789">
    <property type="entry name" value="Sig_transdc_resp-reg_receiver"/>
</dbReference>
<keyword evidence="3 6" id="KW-0597">Phosphoprotein</keyword>
<dbReference type="InterPro" id="IPR004358">
    <property type="entry name" value="Sig_transdc_His_kin-like_C"/>
</dbReference>
<dbReference type="EC" id="2.7.13.3" evidence="2"/>
<comment type="caution">
    <text evidence="10">The sequence shown here is derived from an EMBL/GenBank/DDBJ whole genome shotgun (WGS) entry which is preliminary data.</text>
</comment>
<feature type="compositionally biased region" description="Polar residues" evidence="7">
    <location>
        <begin position="1100"/>
        <end position="1111"/>
    </location>
</feature>
<evidence type="ECO:0000256" key="6">
    <source>
        <dbReference type="PROSITE-ProRule" id="PRU00169"/>
    </source>
</evidence>
<dbReference type="HOGENOM" id="CLU_002763_0_0_1"/>
<dbReference type="Pfam" id="PF00512">
    <property type="entry name" value="HisKA"/>
    <property type="match status" value="1"/>
</dbReference>
<dbReference type="eggNOG" id="KOG0519">
    <property type="taxonomic scope" value="Eukaryota"/>
</dbReference>
<reference evidence="11" key="1">
    <citation type="journal article" date="2014" name="Genome Announc.">
        <title>Draft genome sequence of the formaldehyde-resistant fungus Byssochlamys spectabilis No. 5 (anamorph Paecilomyces variotii No. 5) (NBRC109023).</title>
        <authorList>
            <person name="Oka T."/>
            <person name="Ekino K."/>
            <person name="Fukuda K."/>
            <person name="Nomura Y."/>
        </authorList>
    </citation>
    <scope>NUCLEOTIDE SEQUENCE [LARGE SCALE GENOMIC DNA]</scope>
    <source>
        <strain evidence="11">No. 5 / NBRC 109023</strain>
    </source>
</reference>
<gene>
    <name evidence="10" type="ORF">PVAR5_0920</name>
</gene>
<dbReference type="GO" id="GO:0009927">
    <property type="term" value="F:histidine phosphotransfer kinase activity"/>
    <property type="evidence" value="ECO:0007669"/>
    <property type="project" value="TreeGrafter"/>
</dbReference>
<dbReference type="SUPFAM" id="SSF55874">
    <property type="entry name" value="ATPase domain of HSP90 chaperone/DNA topoisomerase II/histidine kinase"/>
    <property type="match status" value="1"/>
</dbReference>
<feature type="compositionally biased region" description="Polar residues" evidence="7">
    <location>
        <begin position="1055"/>
        <end position="1065"/>
    </location>
</feature>
<dbReference type="SUPFAM" id="SSF47384">
    <property type="entry name" value="Homodimeric domain of signal transducing histidine kinase"/>
    <property type="match status" value="1"/>
</dbReference>
<dbReference type="GO" id="GO:0000155">
    <property type="term" value="F:phosphorelay sensor kinase activity"/>
    <property type="evidence" value="ECO:0007669"/>
    <property type="project" value="InterPro"/>
</dbReference>
<name>V5F8M6_BYSSN</name>
<organism evidence="10 11">
    <name type="scientific">Byssochlamys spectabilis (strain No. 5 / NBRC 109023)</name>
    <name type="common">Paecilomyces variotii</name>
    <dbReference type="NCBI Taxonomy" id="1356009"/>
    <lineage>
        <taxon>Eukaryota</taxon>
        <taxon>Fungi</taxon>
        <taxon>Dikarya</taxon>
        <taxon>Ascomycota</taxon>
        <taxon>Pezizomycotina</taxon>
        <taxon>Eurotiomycetes</taxon>
        <taxon>Eurotiomycetidae</taxon>
        <taxon>Eurotiales</taxon>
        <taxon>Thermoascaceae</taxon>
        <taxon>Paecilomyces</taxon>
    </lineage>
</organism>
<evidence type="ECO:0000256" key="7">
    <source>
        <dbReference type="SAM" id="MobiDB-lite"/>
    </source>
</evidence>
<dbReference type="SMART" id="SM00448">
    <property type="entry name" value="REC"/>
    <property type="match status" value="1"/>
</dbReference>
<dbReference type="CDD" id="cd00082">
    <property type="entry name" value="HisKA"/>
    <property type="match status" value="1"/>
</dbReference>
<dbReference type="Pfam" id="PF00072">
    <property type="entry name" value="Response_reg"/>
    <property type="match status" value="1"/>
</dbReference>
<dbReference type="SMART" id="SM00388">
    <property type="entry name" value="HisKA"/>
    <property type="match status" value="1"/>
</dbReference>
<protein>
    <recommendedName>
        <fullName evidence="2">histidine kinase</fullName>
        <ecNumber evidence="2">2.7.13.3</ecNumber>
    </recommendedName>
</protein>
<evidence type="ECO:0000256" key="3">
    <source>
        <dbReference type="ARBA" id="ARBA00022553"/>
    </source>
</evidence>
<dbReference type="Proteomes" id="UP000018001">
    <property type="component" value="Unassembled WGS sequence"/>
</dbReference>
<evidence type="ECO:0000256" key="4">
    <source>
        <dbReference type="ARBA" id="ARBA00022679"/>
    </source>
</evidence>
<dbReference type="AlphaFoldDB" id="V5F8M6"/>
<dbReference type="GO" id="GO:0005886">
    <property type="term" value="C:plasma membrane"/>
    <property type="evidence" value="ECO:0007669"/>
    <property type="project" value="TreeGrafter"/>
</dbReference>
<feature type="modified residue" description="4-aspartylphosphate" evidence="6">
    <location>
        <position position="1168"/>
    </location>
</feature>
<dbReference type="CDD" id="cd17546">
    <property type="entry name" value="REC_hyHK_CKI1_RcsC-like"/>
    <property type="match status" value="1"/>
</dbReference>
<evidence type="ECO:0000259" key="9">
    <source>
        <dbReference type="PROSITE" id="PS50110"/>
    </source>
</evidence>
<dbReference type="OrthoDB" id="303614at2759"/>
<accession>V5F8M6</accession>
<feature type="domain" description="Response regulatory" evidence="9">
    <location>
        <begin position="1116"/>
        <end position="1239"/>
    </location>
</feature>
<dbReference type="InParanoid" id="V5F8M6"/>
<feature type="compositionally biased region" description="Polar residues" evidence="7">
    <location>
        <begin position="446"/>
        <end position="459"/>
    </location>
</feature>
<dbReference type="InterPro" id="IPR005467">
    <property type="entry name" value="His_kinase_dom"/>
</dbReference>
<dbReference type="Gene3D" id="3.30.565.10">
    <property type="entry name" value="Histidine kinase-like ATPase, C-terminal domain"/>
    <property type="match status" value="1"/>
</dbReference>
<dbReference type="SUPFAM" id="SSF55781">
    <property type="entry name" value="GAF domain-like"/>
    <property type="match status" value="1"/>
</dbReference>
<dbReference type="FunFam" id="1.10.287.130:FF:000023">
    <property type="entry name" value="Sensor histidine kinase/response regulator, putative"/>
    <property type="match status" value="1"/>
</dbReference>
<dbReference type="SUPFAM" id="SSF52172">
    <property type="entry name" value="CheY-like"/>
    <property type="match status" value="1"/>
</dbReference>
<evidence type="ECO:0000256" key="1">
    <source>
        <dbReference type="ARBA" id="ARBA00000085"/>
    </source>
</evidence>
<evidence type="ECO:0000313" key="11">
    <source>
        <dbReference type="Proteomes" id="UP000018001"/>
    </source>
</evidence>
<keyword evidence="5 10" id="KW-0418">Kinase</keyword>
<dbReference type="Gene3D" id="1.10.287.130">
    <property type="match status" value="1"/>
</dbReference>
<comment type="catalytic activity">
    <reaction evidence="1">
        <text>ATP + protein L-histidine = ADP + protein N-phospho-L-histidine.</text>
        <dbReference type="EC" id="2.7.13.3"/>
    </reaction>
</comment>
<feature type="region of interest" description="Disordered" evidence="7">
    <location>
        <begin position="983"/>
        <end position="1066"/>
    </location>
</feature>
<dbReference type="SMART" id="SM00387">
    <property type="entry name" value="HATPase_c"/>
    <property type="match status" value="1"/>
</dbReference>
<evidence type="ECO:0000256" key="2">
    <source>
        <dbReference type="ARBA" id="ARBA00012438"/>
    </source>
</evidence>
<dbReference type="InterPro" id="IPR036097">
    <property type="entry name" value="HisK_dim/P_sf"/>
</dbReference>
<dbReference type="EMBL" id="BAUL01000023">
    <property type="protein sequence ID" value="GAD92329.1"/>
    <property type="molecule type" value="Genomic_DNA"/>
</dbReference>
<dbReference type="InterPro" id="IPR011006">
    <property type="entry name" value="CheY-like_superfamily"/>
</dbReference>
<evidence type="ECO:0000313" key="10">
    <source>
        <dbReference type="EMBL" id="GAD92329.1"/>
    </source>
</evidence>
<proteinExistence type="predicted"/>
<feature type="region of interest" description="Disordered" evidence="7">
    <location>
        <begin position="1091"/>
        <end position="1111"/>
    </location>
</feature>
<feature type="compositionally biased region" description="Polar residues" evidence="7">
    <location>
        <begin position="250"/>
        <end position="279"/>
    </location>
</feature>
<feature type="region of interest" description="Disordered" evidence="7">
    <location>
        <begin position="438"/>
        <end position="474"/>
    </location>
</feature>
<dbReference type="Gene3D" id="3.40.50.2300">
    <property type="match status" value="1"/>
</dbReference>
<dbReference type="PANTHER" id="PTHR43047">
    <property type="entry name" value="TWO-COMPONENT HISTIDINE PROTEIN KINASE"/>
    <property type="match status" value="1"/>
</dbReference>
<dbReference type="PROSITE" id="PS50110">
    <property type="entry name" value="RESPONSE_REGULATORY"/>
    <property type="match status" value="1"/>
</dbReference>
<feature type="region of interest" description="Disordered" evidence="7">
    <location>
        <begin position="235"/>
        <end position="292"/>
    </location>
</feature>
<evidence type="ECO:0000259" key="8">
    <source>
        <dbReference type="PROSITE" id="PS50109"/>
    </source>
</evidence>
<dbReference type="InterPro" id="IPR003661">
    <property type="entry name" value="HisK_dim/P_dom"/>
</dbReference>
<keyword evidence="11" id="KW-1185">Reference proteome</keyword>
<dbReference type="PROSITE" id="PS50109">
    <property type="entry name" value="HIS_KIN"/>
    <property type="match status" value="1"/>
</dbReference>
<dbReference type="PANTHER" id="PTHR43047:SF72">
    <property type="entry name" value="OSMOSENSING HISTIDINE PROTEIN KINASE SLN1"/>
    <property type="match status" value="1"/>
</dbReference>
<dbReference type="FunFam" id="3.40.50.2300:FF:000632">
    <property type="entry name" value="Sensor histidine kinase/response regulator, putative"/>
    <property type="match status" value="1"/>
</dbReference>
<dbReference type="PRINTS" id="PR00344">
    <property type="entry name" value="BCTRLSENSOR"/>
</dbReference>
<feature type="domain" description="Histidine kinase" evidence="8">
    <location>
        <begin position="559"/>
        <end position="842"/>
    </location>
</feature>
<feature type="compositionally biased region" description="Polar residues" evidence="7">
    <location>
        <begin position="1027"/>
        <end position="1039"/>
    </location>
</feature>
<keyword evidence="4" id="KW-0808">Transferase</keyword>
<sequence>MDAKTPTGDDHPDERRVRELYRYFQPSNPAALNEGCEIYPDDLVTEATAAASVLVDAVGDRSSPNVTLTSLAQLAALRLNAQRALIRSLNLSDPSKYENEEDALWAGCSAVSRKGQLCETTIALPPSDRGQYSFHIVNDLDKDDAYKKLPLPPPPSGVRFYAGTPLTTAKKQNIGTFFVLDTKPRDGLTESEKNTMGTLANLVIDYLRVSRQASEGRRASRLSRGLACFVEGSSSLVDTPSSKALKLPTPLTSVGNSRAESLRTNTPSLSSRGRGSNPESGLGRSRSGGADLDLCSTVSEEKTETGSSDLTLPEWLNGKGEAKVRPEEVHGNLWAFRRAANLLRESLEIEQEGGVIFLESSTSPWLDVDSGREDYFSDAMAPAPVLAVSTNDEPFAPEPGSTASCEAANFSRRFLQQLLKRYPKGKLWSFHEDRSLFTSDDEKSQESQGETQEDSQPSVKTPKTPEAKAKEKKKWKSTETALLNAYFPGANQILFVPLWNPASSQWFAGCFCWTKAQTEVFSASVELSSVLGFGSSIMAECSRVESLIADRQKGDFIGSISHELRSPLHGILAAAEFLDGTHLNDFQKSLLDTINACGRTLLDTMNQVLDFSKIVALEKSWRLMRRSKDTPREIRSSDNISAYLDTHVATDVALLAEEVVEGVCLGHSYGRVTTTGSMALSNDNSARSLSQLREASDRPGLQIILDVANGDWTYKTQPGALRRIIMNIFGNSMKYTDKGRITVRLESTVMGSSTPSTPSTPTGSSPKDIVVLTVADTGKGISEEFLRGRLYTPFAQEDTLAVGTGLGLSIVRSIVKTLGGSIHIRSRPGQGTIVRVSLPLGRPGVDDIVSETPRLQKSPKDTNVALQQLQENYKGRKVAIHGYSSESVHADTDRLNILARYVTDWFGLDLVNWPPTSPIDVLIADENVVVEDVKRQTQGYLPSVLILSSNSINYTRTTRDWTPLAEFVDFVHRPTGPHKLSRGILRCLERSRPPPPTSKVPDNEPSALLDNAATTDLSPDDELKTGAKSSEASQQSGLNSPPAGVKSPDTPGIAQPSSQMSSGDSLRSLEIREGRFARRSLPTVPTIETNNACLARAPTPSLSRKGSSTGSERATRVLVVDDNRINLRLMLTFMKKRDFAVLDAAENGKMAVDAVERMQEGYNIIFMDISMPVMNGFEATRAIRALEKERDGCGPATIIALTGLTSARDETEALSSGVDLFLTKPISFKEVSRLLDEWQQKPREQLLSPSFSEDKEQDKKS</sequence>